<gene>
    <name evidence="1" type="ORF">SAMN05216544_1122</name>
</gene>
<evidence type="ECO:0000313" key="2">
    <source>
        <dbReference type="Proteomes" id="UP000187651"/>
    </source>
</evidence>
<keyword evidence="2" id="KW-1185">Reference proteome</keyword>
<sequence>MFAKSDVSRNKCMLFSGFAFNGYDWWWHNFTGINEKTGEKKTFFIEYYLCNPGHGHKEAVLGQLEANKNKGIKPSYLMVKAGCWGEDSLELNKFYGWGEIAVSRSVPYSINCKDCFASENSITGMISIDEQTAKDHPEYMTDAGSMYWNLKVSKNLPFNVGYGASKLFRDLEAFEMYWHVEGMRTLFDGEVVLNGVTYKVIPNKCYGYADKNWGRDFTSPWLWLSSNNLKSRLTGKKLKGSAFDIGGGCPKIYMVSLKRKLLGAFYYRGEEYEYNFSKFWDKVHTRFRFYETDEAAYWYVAQENLDSVMITKVKCLKKDMIYINYESPDGMKRHNKLLNGGTGIGRIKLYKKLGGKLKLIDDIDAYNVGCEYGEYDE</sequence>
<dbReference type="AlphaFoldDB" id="A0A1G9VXY4"/>
<proteinExistence type="predicted"/>
<evidence type="ECO:0000313" key="1">
    <source>
        <dbReference type="EMBL" id="SDM77114.1"/>
    </source>
</evidence>
<dbReference type="EMBL" id="FNHZ01000002">
    <property type="protein sequence ID" value="SDM77114.1"/>
    <property type="molecule type" value="Genomic_DNA"/>
</dbReference>
<name>A0A1G9VXY4_9FIRM</name>
<reference evidence="2" key="1">
    <citation type="submission" date="2016-10" db="EMBL/GenBank/DDBJ databases">
        <authorList>
            <person name="Varghese N."/>
            <person name="Submissions S."/>
        </authorList>
    </citation>
    <scope>NUCLEOTIDE SEQUENCE [LARGE SCALE GENOMIC DNA]</scope>
    <source>
        <strain evidence="2">M83</strain>
    </source>
</reference>
<dbReference type="RefSeq" id="WP_074521304.1">
    <property type="nucleotide sequence ID" value="NZ_FNHZ01000002.1"/>
</dbReference>
<dbReference type="GO" id="GO:0009976">
    <property type="term" value="F:tocopherol cyclase activity"/>
    <property type="evidence" value="ECO:0007669"/>
    <property type="project" value="InterPro"/>
</dbReference>
<protein>
    <submittedName>
        <fullName evidence="1">Tocopherol cyclase</fullName>
    </submittedName>
</protein>
<dbReference type="InterPro" id="IPR025893">
    <property type="entry name" value="Tocopherol_cyclase"/>
</dbReference>
<dbReference type="Pfam" id="PF14249">
    <property type="entry name" value="Tocopherol_cycl"/>
    <property type="match status" value="1"/>
</dbReference>
<accession>A0A1G9VXY4</accession>
<dbReference type="Proteomes" id="UP000187651">
    <property type="component" value="Unassembled WGS sequence"/>
</dbReference>
<dbReference type="OrthoDB" id="1820112at2"/>
<organism evidence="1 2">
    <name type="scientific">Lachnospira pectinoschiza</name>
    <dbReference type="NCBI Taxonomy" id="28052"/>
    <lineage>
        <taxon>Bacteria</taxon>
        <taxon>Bacillati</taxon>
        <taxon>Bacillota</taxon>
        <taxon>Clostridia</taxon>
        <taxon>Lachnospirales</taxon>
        <taxon>Lachnospiraceae</taxon>
        <taxon>Lachnospira</taxon>
    </lineage>
</organism>